<comment type="similarity">
    <text evidence="4">Belongs to the cytochrome b5 family.</text>
</comment>
<evidence type="ECO:0000256" key="2">
    <source>
        <dbReference type="ARBA" id="ARBA00022723"/>
    </source>
</evidence>
<dbReference type="Pfam" id="PF00173">
    <property type="entry name" value="Cyt-b5"/>
    <property type="match status" value="1"/>
</dbReference>
<proteinExistence type="inferred from homology"/>
<dbReference type="FunFam" id="3.10.120.10:FF:000007">
    <property type="entry name" value="Sulfite oxidase, mitochondrial"/>
    <property type="match status" value="1"/>
</dbReference>
<dbReference type="InterPro" id="IPR008335">
    <property type="entry name" value="Mopterin_OxRdtase_euk"/>
</dbReference>
<reference evidence="6" key="1">
    <citation type="submission" date="2016-06" db="UniProtKB">
        <authorList>
            <consortium name="WormBaseParasite"/>
        </authorList>
    </citation>
    <scope>IDENTIFICATION</scope>
</reference>
<dbReference type="Gene3D" id="3.90.420.10">
    <property type="entry name" value="Oxidoreductase, molybdopterin-binding domain"/>
    <property type="match status" value="1"/>
</dbReference>
<dbReference type="GO" id="GO:0043546">
    <property type="term" value="F:molybdopterin cofactor binding"/>
    <property type="evidence" value="ECO:0007669"/>
    <property type="project" value="TreeGrafter"/>
</dbReference>
<dbReference type="PRINTS" id="PR00407">
    <property type="entry name" value="EUMOPTERIN"/>
</dbReference>
<dbReference type="PROSITE" id="PS00191">
    <property type="entry name" value="CYTOCHROME_B5_1"/>
    <property type="match status" value="1"/>
</dbReference>
<evidence type="ECO:0000256" key="3">
    <source>
        <dbReference type="ARBA" id="ARBA00023004"/>
    </source>
</evidence>
<dbReference type="PROSITE" id="PS50255">
    <property type="entry name" value="CYTOCHROME_B5_2"/>
    <property type="match status" value="1"/>
</dbReference>
<dbReference type="WBParaSite" id="OFLC_0001203301-mRNA-1">
    <property type="protein sequence ID" value="OFLC_0001203301-mRNA-1"/>
    <property type="gene ID" value="OFLC_0001203301"/>
</dbReference>
<dbReference type="SUPFAM" id="SSF55856">
    <property type="entry name" value="Cytochrome b5-like heme/steroid binding domain"/>
    <property type="match status" value="1"/>
</dbReference>
<evidence type="ECO:0000256" key="1">
    <source>
        <dbReference type="ARBA" id="ARBA00022617"/>
    </source>
</evidence>
<sequence length="143" mass="16847">LRAKIFLYFHYFERFNSSTVFQGVYDITNFIQNHPGGDKILLAAGGPIDPYWNIYQQHLNSEILEILEELRIGNLDERDIIIIKQKDENDPYRDDPKRHPALIVKSEKPFNAETPPELIMDHFYTPNDLFYVRNHMPVPAVNF</sequence>
<dbReference type="PANTHER" id="PTHR19372:SF7">
    <property type="entry name" value="SULFITE OXIDASE, MITOCHONDRIAL"/>
    <property type="match status" value="1"/>
</dbReference>
<dbReference type="PRINTS" id="PR00363">
    <property type="entry name" value="CYTOCHROMEB5"/>
</dbReference>
<dbReference type="PANTHER" id="PTHR19372">
    <property type="entry name" value="SULFITE REDUCTASE"/>
    <property type="match status" value="1"/>
</dbReference>
<dbReference type="InterPro" id="IPR001199">
    <property type="entry name" value="Cyt_B5-like_heme/steroid-bd"/>
</dbReference>
<accession>A0A183HX21</accession>
<dbReference type="STRING" id="387005.A0A183HX21"/>
<evidence type="ECO:0000256" key="4">
    <source>
        <dbReference type="RuleBase" id="RU362121"/>
    </source>
</evidence>
<dbReference type="InterPro" id="IPR036400">
    <property type="entry name" value="Cyt_B5-like_heme/steroid_sf"/>
</dbReference>
<dbReference type="GO" id="GO:0005739">
    <property type="term" value="C:mitochondrion"/>
    <property type="evidence" value="ECO:0007669"/>
    <property type="project" value="TreeGrafter"/>
</dbReference>
<feature type="domain" description="Cytochrome b5 heme-binding" evidence="5">
    <location>
        <begin position="20"/>
        <end position="76"/>
    </location>
</feature>
<dbReference type="GO" id="GO:0020037">
    <property type="term" value="F:heme binding"/>
    <property type="evidence" value="ECO:0007669"/>
    <property type="project" value="UniProtKB-UniRule"/>
</dbReference>
<dbReference type="InterPro" id="IPR036374">
    <property type="entry name" value="OxRdtase_Mopterin-bd_sf"/>
</dbReference>
<name>A0A183HX21_9BILA</name>
<protein>
    <submittedName>
        <fullName evidence="6">Cytochrome b5 heme-binding domain-containing protein</fullName>
    </submittedName>
</protein>
<evidence type="ECO:0000259" key="5">
    <source>
        <dbReference type="PROSITE" id="PS50255"/>
    </source>
</evidence>
<keyword evidence="3 4" id="KW-0408">Iron</keyword>
<evidence type="ECO:0000313" key="6">
    <source>
        <dbReference type="WBParaSite" id="OFLC_0001203301-mRNA-1"/>
    </source>
</evidence>
<dbReference type="Gene3D" id="3.10.120.10">
    <property type="entry name" value="Cytochrome b5-like heme/steroid binding domain"/>
    <property type="match status" value="1"/>
</dbReference>
<dbReference type="GO" id="GO:0046872">
    <property type="term" value="F:metal ion binding"/>
    <property type="evidence" value="ECO:0007669"/>
    <property type="project" value="UniProtKB-UniRule"/>
</dbReference>
<dbReference type="AlphaFoldDB" id="A0A183HX21"/>
<organism evidence="6">
    <name type="scientific">Onchocerca flexuosa</name>
    <dbReference type="NCBI Taxonomy" id="387005"/>
    <lineage>
        <taxon>Eukaryota</taxon>
        <taxon>Metazoa</taxon>
        <taxon>Ecdysozoa</taxon>
        <taxon>Nematoda</taxon>
        <taxon>Chromadorea</taxon>
        <taxon>Rhabditida</taxon>
        <taxon>Spirurina</taxon>
        <taxon>Spiruromorpha</taxon>
        <taxon>Filarioidea</taxon>
        <taxon>Onchocercidae</taxon>
        <taxon>Onchocerca</taxon>
    </lineage>
</organism>
<dbReference type="GO" id="GO:0006790">
    <property type="term" value="P:sulfur compound metabolic process"/>
    <property type="evidence" value="ECO:0007669"/>
    <property type="project" value="TreeGrafter"/>
</dbReference>
<dbReference type="GO" id="GO:0008482">
    <property type="term" value="F:sulfite oxidase activity"/>
    <property type="evidence" value="ECO:0007669"/>
    <property type="project" value="TreeGrafter"/>
</dbReference>
<keyword evidence="2 4" id="KW-0479">Metal-binding</keyword>
<dbReference type="InterPro" id="IPR018506">
    <property type="entry name" value="Cyt_B5_heme-BS"/>
</dbReference>
<keyword evidence="1 4" id="KW-0349">Heme</keyword>
<dbReference type="SUPFAM" id="SSF56524">
    <property type="entry name" value="Oxidoreductase molybdopterin-binding domain"/>
    <property type="match status" value="1"/>
</dbReference>